<reference evidence="2" key="1">
    <citation type="submission" date="2021-01" db="EMBL/GenBank/DDBJ databases">
        <title>Genome sequence of Phenylobacterium sp. 20VBR1 isolated from a valley glaceir, Ny-Alesund, Svalbard.</title>
        <authorList>
            <person name="Thomas F.A."/>
            <person name="Krishnan K.P."/>
            <person name="Sinha R.K."/>
        </authorList>
    </citation>
    <scope>NUCLEOTIDE SEQUENCE</scope>
    <source>
        <strain evidence="2">20VBR1</strain>
    </source>
</reference>
<accession>A0A974P1X1</accession>
<evidence type="ECO:0000313" key="2">
    <source>
        <dbReference type="EMBL" id="QQZ49736.1"/>
    </source>
</evidence>
<proteinExistence type="predicted"/>
<evidence type="ECO:0000256" key="1">
    <source>
        <dbReference type="SAM" id="MobiDB-lite"/>
    </source>
</evidence>
<gene>
    <name evidence="2" type="ORF">JKL49_23320</name>
</gene>
<feature type="compositionally biased region" description="Basic and acidic residues" evidence="1">
    <location>
        <begin position="33"/>
        <end position="48"/>
    </location>
</feature>
<sequence length="130" mass="13911">MLTGLGDCANPKTVEAWIGGFQPDGVRAYGQDQDGRVCRRGGERDGDRLALTGDGRRTQRHPLRHIIGDLEVAPQHLNLGFAAADEDARGGGRMAQNHPTGLDDLKARGPLVHLHANSSTQNPCGSAYHP</sequence>
<name>A0A974P1X1_9CAUL</name>
<dbReference type="AlphaFoldDB" id="A0A974P1X1"/>
<feature type="region of interest" description="Disordered" evidence="1">
    <location>
        <begin position="30"/>
        <end position="54"/>
    </location>
</feature>
<protein>
    <submittedName>
        <fullName evidence="2">Uncharacterized protein</fullName>
    </submittedName>
</protein>
<dbReference type="EMBL" id="CP068570">
    <property type="protein sequence ID" value="QQZ49736.1"/>
    <property type="molecule type" value="Genomic_DNA"/>
</dbReference>
<organism evidence="2">
    <name type="scientific">Phenylobacterium glaciei</name>
    <dbReference type="NCBI Taxonomy" id="2803784"/>
    <lineage>
        <taxon>Bacteria</taxon>
        <taxon>Pseudomonadati</taxon>
        <taxon>Pseudomonadota</taxon>
        <taxon>Alphaproteobacteria</taxon>
        <taxon>Caulobacterales</taxon>
        <taxon>Caulobacteraceae</taxon>
        <taxon>Phenylobacterium</taxon>
    </lineage>
</organism>